<evidence type="ECO:0000313" key="1">
    <source>
        <dbReference type="EMBL" id="QNP52564.1"/>
    </source>
</evidence>
<proteinExistence type="predicted"/>
<gene>
    <name evidence="1" type="ORF">H9L05_01980</name>
</gene>
<evidence type="ECO:0000313" key="2">
    <source>
        <dbReference type="Proteomes" id="UP000516093"/>
    </source>
</evidence>
<name>A0A7H0GW98_9BACT</name>
<accession>A0A7H0GW98</accession>
<dbReference type="AlphaFoldDB" id="A0A7H0GW98"/>
<sequence>MLSNTLAAQAQKTGLLLDVVRFRNENTVTKGAVVELYVTVPGNALIYRKRAPKIFQAAAAVTLEAVRADGSAAYQETITLKPPVLNDTSIALKNPISFQKRIELPDGQYTLRAKVQDQTSKKNLATIEQPLVLDFNESKTRLSDIVLLARPAGRSAVPGDNFTRGGYSLARTPNGLYARGADRLAWYAELYDAPSPIVLATRCRIRPAAGGADVLTSAGLARAVAGGPHLVLGDMNIANLMAGDYDLIMEVRDAKGKLLTSITTRLQRRPDEYAPAAATLPR</sequence>
<dbReference type="KEGG" id="hqi:H9L05_01980"/>
<reference evidence="1 2" key="1">
    <citation type="submission" date="2020-08" db="EMBL/GenBank/DDBJ databases">
        <title>Genome sequence of Hymenobacter qilianensis JCM 19763T.</title>
        <authorList>
            <person name="Hyun D.-W."/>
            <person name="Bae J.-W."/>
        </authorList>
    </citation>
    <scope>NUCLEOTIDE SEQUENCE [LARGE SCALE GENOMIC DNA]</scope>
    <source>
        <strain evidence="1 2">JCM 19763</strain>
    </source>
</reference>
<protein>
    <submittedName>
        <fullName evidence="1">Uncharacterized protein</fullName>
    </submittedName>
</protein>
<dbReference type="RefSeq" id="WP_187732817.1">
    <property type="nucleotide sequence ID" value="NZ_CP060784.1"/>
</dbReference>
<organism evidence="1 2">
    <name type="scientific">Hymenobacter qilianensis</name>
    <dbReference type="NCBI Taxonomy" id="1385715"/>
    <lineage>
        <taxon>Bacteria</taxon>
        <taxon>Pseudomonadati</taxon>
        <taxon>Bacteroidota</taxon>
        <taxon>Cytophagia</taxon>
        <taxon>Cytophagales</taxon>
        <taxon>Hymenobacteraceae</taxon>
        <taxon>Hymenobacter</taxon>
    </lineage>
</organism>
<keyword evidence="2" id="KW-1185">Reference proteome</keyword>
<dbReference type="Proteomes" id="UP000516093">
    <property type="component" value="Chromosome"/>
</dbReference>
<dbReference type="EMBL" id="CP060784">
    <property type="protein sequence ID" value="QNP52564.1"/>
    <property type="molecule type" value="Genomic_DNA"/>
</dbReference>